<accession>A0ABQ7UC61</accession>
<feature type="region of interest" description="Disordered" evidence="1">
    <location>
        <begin position="1"/>
        <end position="20"/>
    </location>
</feature>
<dbReference type="Proteomes" id="UP000826656">
    <property type="component" value="Unassembled WGS sequence"/>
</dbReference>
<name>A0ABQ7UC61_SOLTU</name>
<proteinExistence type="predicted"/>
<gene>
    <name evidence="2" type="ORF">KY290_032435</name>
</gene>
<comment type="caution">
    <text evidence="2">The sequence shown here is derived from an EMBL/GenBank/DDBJ whole genome shotgun (WGS) entry which is preliminary data.</text>
</comment>
<protein>
    <submittedName>
        <fullName evidence="2">Uncharacterized protein</fullName>
    </submittedName>
</protein>
<evidence type="ECO:0000313" key="2">
    <source>
        <dbReference type="EMBL" id="KAH0744442.1"/>
    </source>
</evidence>
<reference evidence="2 3" key="1">
    <citation type="journal article" date="2021" name="bioRxiv">
        <title>Chromosome-scale and haplotype-resolved genome assembly of a tetraploid potato cultivar.</title>
        <authorList>
            <person name="Sun H."/>
            <person name="Jiao W.-B."/>
            <person name="Krause K."/>
            <person name="Campoy J.A."/>
            <person name="Goel M."/>
            <person name="Folz-Donahue K."/>
            <person name="Kukat C."/>
            <person name="Huettel B."/>
            <person name="Schneeberger K."/>
        </authorList>
    </citation>
    <scope>NUCLEOTIDE SEQUENCE [LARGE SCALE GENOMIC DNA]</scope>
    <source>
        <strain evidence="2">SolTubOtavaFocal</strain>
        <tissue evidence="2">Leaves</tissue>
    </source>
</reference>
<organism evidence="2 3">
    <name type="scientific">Solanum tuberosum</name>
    <name type="common">Potato</name>
    <dbReference type="NCBI Taxonomy" id="4113"/>
    <lineage>
        <taxon>Eukaryota</taxon>
        <taxon>Viridiplantae</taxon>
        <taxon>Streptophyta</taxon>
        <taxon>Embryophyta</taxon>
        <taxon>Tracheophyta</taxon>
        <taxon>Spermatophyta</taxon>
        <taxon>Magnoliopsida</taxon>
        <taxon>eudicotyledons</taxon>
        <taxon>Gunneridae</taxon>
        <taxon>Pentapetalae</taxon>
        <taxon>asterids</taxon>
        <taxon>lamiids</taxon>
        <taxon>Solanales</taxon>
        <taxon>Solanaceae</taxon>
        <taxon>Solanoideae</taxon>
        <taxon>Solaneae</taxon>
        <taxon>Solanum</taxon>
    </lineage>
</organism>
<dbReference type="EMBL" id="JAIVGD010000023">
    <property type="protein sequence ID" value="KAH0744442.1"/>
    <property type="molecule type" value="Genomic_DNA"/>
</dbReference>
<keyword evidence="3" id="KW-1185">Reference proteome</keyword>
<evidence type="ECO:0000256" key="1">
    <source>
        <dbReference type="SAM" id="MobiDB-lite"/>
    </source>
</evidence>
<evidence type="ECO:0000313" key="3">
    <source>
        <dbReference type="Proteomes" id="UP000826656"/>
    </source>
</evidence>
<sequence>MRDASGMIGRTEARAASFPPRPSLCVGDIKRVHRKRTGTGSIYSMVKHPKHNCTLTRSLPRDRSIRWNR</sequence>